<evidence type="ECO:0000256" key="11">
    <source>
        <dbReference type="PROSITE-ProRule" id="PRU00591"/>
    </source>
</evidence>
<dbReference type="Pfam" id="PF19127">
    <property type="entry name" value="Choline_bind_3"/>
    <property type="match status" value="7"/>
</dbReference>
<evidence type="ECO:0000256" key="2">
    <source>
        <dbReference type="ARBA" id="ARBA00003243"/>
    </source>
</evidence>
<feature type="chain" id="PRO_5046365547" description="dextransucrase" evidence="13">
    <location>
        <begin position="40"/>
        <end position="1524"/>
    </location>
</feature>
<comment type="function">
    <text evidence="2">Production of extracellular glucans, that are thought to play a key role in the development of the dental plaque because of their ability to adhere to smooth surfaces and mediate the aggregation of bacterial cells and food debris.</text>
</comment>
<evidence type="ECO:0000256" key="1">
    <source>
        <dbReference type="ARBA" id="ARBA00001152"/>
    </source>
</evidence>
<dbReference type="Gene3D" id="3.20.20.470">
    <property type="entry name" value="Glucansucrase"/>
    <property type="match status" value="1"/>
</dbReference>
<dbReference type="Proteomes" id="UP000286907">
    <property type="component" value="Chromosome"/>
</dbReference>
<dbReference type="GO" id="GO:0016787">
    <property type="term" value="F:hydrolase activity"/>
    <property type="evidence" value="ECO:0007669"/>
    <property type="project" value="UniProtKB-KW"/>
</dbReference>
<evidence type="ECO:0000256" key="12">
    <source>
        <dbReference type="SAM" id="MobiDB-lite"/>
    </source>
</evidence>
<evidence type="ECO:0000256" key="10">
    <source>
        <dbReference type="ARBA" id="ARBA00032238"/>
    </source>
</evidence>
<dbReference type="SUPFAM" id="SSF51445">
    <property type="entry name" value="(Trans)glycosidases"/>
    <property type="match status" value="2"/>
</dbReference>
<keyword evidence="15" id="KW-0378">Hydrolase</keyword>
<dbReference type="EMBL" id="CP029684">
    <property type="protein sequence ID" value="QAS70381.1"/>
    <property type="molecule type" value="Genomic_DNA"/>
</dbReference>
<feature type="repeat" description="Cell wall-binding" evidence="11">
    <location>
        <begin position="1134"/>
        <end position="1154"/>
    </location>
</feature>
<keyword evidence="8" id="KW-0677">Repeat</keyword>
<evidence type="ECO:0000256" key="9">
    <source>
        <dbReference type="ARBA" id="ARBA00029911"/>
    </source>
</evidence>
<evidence type="ECO:0000313" key="16">
    <source>
        <dbReference type="Proteomes" id="UP000286907"/>
    </source>
</evidence>
<feature type="signal peptide" evidence="13">
    <location>
        <begin position="1"/>
        <end position="39"/>
    </location>
</feature>
<dbReference type="Gene3D" id="2.10.270.10">
    <property type="entry name" value="Cholin Binding"/>
    <property type="match status" value="6"/>
</dbReference>
<keyword evidence="5" id="KW-0328">Glycosyltransferase</keyword>
<reference evidence="15 16" key="1">
    <citation type="journal article" date="2019" name="Syst. Appl. Microbiol.">
        <title>Oenococcus sicerae sp. nov., isolated from French cider.</title>
        <authorList>
            <person name="Cousin F.J."/>
            <person name="Le Guellec R."/>
            <person name="Chagnot C."/>
            <person name="Goux D."/>
            <person name="Dalmasso M."/>
            <person name="Laplace J.M."/>
            <person name="Cretenet M."/>
        </authorList>
    </citation>
    <scope>NUCLEOTIDE SEQUENCE [LARGE SCALE GENOMIC DNA]</scope>
    <source>
        <strain evidence="15 16">UCMA 15228</strain>
    </source>
</reference>
<dbReference type="Pfam" id="PF01473">
    <property type="entry name" value="Choline_bind_1"/>
    <property type="match status" value="3"/>
</dbReference>
<dbReference type="InterPro" id="IPR003318">
    <property type="entry name" value="Glyco_hydro70cat"/>
</dbReference>
<accession>A0ABX5QNL0</accession>
<evidence type="ECO:0000259" key="14">
    <source>
        <dbReference type="Pfam" id="PF02324"/>
    </source>
</evidence>
<keyword evidence="7 13" id="KW-0732">Signal</keyword>
<evidence type="ECO:0000256" key="7">
    <source>
        <dbReference type="ARBA" id="ARBA00022729"/>
    </source>
</evidence>
<evidence type="ECO:0000256" key="6">
    <source>
        <dbReference type="ARBA" id="ARBA00022679"/>
    </source>
</evidence>
<dbReference type="InterPro" id="IPR018337">
    <property type="entry name" value="Cell_wall/Cho-bd_repeat"/>
</dbReference>
<dbReference type="Gene3D" id="2.30.30.20">
    <property type="entry name" value="Aspartate carbamoyltransferase regulatory subunit, C-terminal domain"/>
    <property type="match status" value="1"/>
</dbReference>
<comment type="catalytic activity">
    <reaction evidence="1">
        <text>[(1-&gt;6)-alpha-D-glucosyl](n) + sucrose = [(1-&gt;6)-alpha-D-glucosyl](n+1) + D-fructose</text>
        <dbReference type="Rhea" id="RHEA:18825"/>
        <dbReference type="Rhea" id="RHEA-COMP:11144"/>
        <dbReference type="Rhea" id="RHEA-COMP:11145"/>
        <dbReference type="ChEBI" id="CHEBI:17992"/>
        <dbReference type="ChEBI" id="CHEBI:18269"/>
        <dbReference type="ChEBI" id="CHEBI:37721"/>
        <dbReference type="EC" id="2.4.1.5"/>
    </reaction>
</comment>
<protein>
    <recommendedName>
        <fullName evidence="4">dextransucrase</fullName>
        <ecNumber evidence="4">2.4.1.5</ecNumber>
    </recommendedName>
    <alternativeName>
        <fullName evidence="9">Dextransucrase</fullName>
    </alternativeName>
    <alternativeName>
        <fullName evidence="10">Sucrose 6-glucosyltransferase</fullName>
    </alternativeName>
</protein>
<evidence type="ECO:0000256" key="5">
    <source>
        <dbReference type="ARBA" id="ARBA00022676"/>
    </source>
</evidence>
<feature type="repeat" description="Cell wall-binding" evidence="11">
    <location>
        <begin position="1477"/>
        <end position="1496"/>
    </location>
</feature>
<dbReference type="Pfam" id="PF02324">
    <property type="entry name" value="Glyco_hydro_70"/>
    <property type="match status" value="1"/>
</dbReference>
<proteinExistence type="inferred from homology"/>
<dbReference type="Gene3D" id="3.20.20.80">
    <property type="entry name" value="Glycosidases"/>
    <property type="match status" value="1"/>
</dbReference>
<gene>
    <name evidence="15" type="ORF">DLJ48_07535</name>
</gene>
<dbReference type="InterPro" id="IPR027636">
    <property type="entry name" value="Glucan-bd_rpt"/>
</dbReference>
<feature type="domain" description="Glycoside hydrolase family 70 catalytic" evidence="14">
    <location>
        <begin position="324"/>
        <end position="1120"/>
    </location>
</feature>
<organism evidence="15 16">
    <name type="scientific">Oenococcus sicerae</name>
    <dbReference type="NCBI Taxonomy" id="2203724"/>
    <lineage>
        <taxon>Bacteria</taxon>
        <taxon>Bacillati</taxon>
        <taxon>Bacillota</taxon>
        <taxon>Bacilli</taxon>
        <taxon>Lactobacillales</taxon>
        <taxon>Lactobacillaceae</taxon>
        <taxon>Oenococcus</taxon>
    </lineage>
</organism>
<keyword evidence="6" id="KW-0808">Transferase</keyword>
<evidence type="ECO:0000256" key="4">
    <source>
        <dbReference type="ARBA" id="ARBA00012592"/>
    </source>
</evidence>
<evidence type="ECO:0000313" key="15">
    <source>
        <dbReference type="EMBL" id="QAS70381.1"/>
    </source>
</evidence>
<dbReference type="Gene3D" id="2.60.40.1180">
    <property type="entry name" value="Golgi alpha-mannosidase II"/>
    <property type="match status" value="1"/>
</dbReference>
<dbReference type="Pfam" id="PF19258">
    <property type="entry name" value="KxYKxGKxW_sig"/>
    <property type="match status" value="1"/>
</dbReference>
<dbReference type="InterPro" id="IPR013780">
    <property type="entry name" value="Glyco_hydro_b"/>
</dbReference>
<dbReference type="EC" id="2.4.1.5" evidence="4"/>
<dbReference type="Gene3D" id="2.30.30.420">
    <property type="entry name" value="glucansucrase"/>
    <property type="match status" value="1"/>
</dbReference>
<evidence type="ECO:0000256" key="8">
    <source>
        <dbReference type="ARBA" id="ARBA00022737"/>
    </source>
</evidence>
<comment type="similarity">
    <text evidence="3">Belongs to the glycosyl hydrolase 70 family.</text>
</comment>
<keyword evidence="16" id="KW-1185">Reference proteome</keyword>
<dbReference type="NCBIfam" id="TIGR03715">
    <property type="entry name" value="KxYKxGKxW"/>
    <property type="match status" value="1"/>
</dbReference>
<dbReference type="InterPro" id="IPR022263">
    <property type="entry name" value="KxYKxGKxW"/>
</dbReference>
<name>A0ABX5QNL0_9LACO</name>
<evidence type="ECO:0000256" key="3">
    <source>
        <dbReference type="ARBA" id="ARBA00009247"/>
    </source>
</evidence>
<evidence type="ECO:0000256" key="13">
    <source>
        <dbReference type="SAM" id="SignalP"/>
    </source>
</evidence>
<sequence length="1524" mass="170086">MRKTETLFRKKMYKKGKIWVVACLSSAAILSLNIQSAQADTNTNGPNTSVSTDKASAGTAITGNDSSDTEKQTAATAKTVSTDLQTNDGVQTTNSADTSNQQSETVDSVGHYVEKNGHWYYLDTSGQIVTGLQKIDGQTQYFAADGSQVKGQLVTVEEQTYYFDLNSGNAVTGLQTVNGHLIDFDNDGRESKNVYAKDDQGNNYYFDENGQMVTGLKVIDNLTYYFDQDGHQRKGFSAVFNNQVLYFDKITGASTSATVSDIKEGLTVQNDDFTQHNAANTTTIDSFTNVDGYLTAAAWYRPKDILDNGQTWRPSTVTDFRPILTSWWPDKQTQVNYLNYMKNQGFISKIDDFKTTDDQTFLNQSAQAVQSEIEKKISLEKSTDWLKTIMQTFVDQQPAWNSSSEDPNTDHLQGGALTYINSPLTPDADSNFRLLNRTPTNQTGTPEYTTDNSLGGFELLLANDVDNSNPVVQAEQLNWLYYLMNFGSITNNDADANFDGIRIDAVDNVDADLLQIAADYFKDAYGVDKNDATADQHLSILEDWSHNDPTYVTDNGSNQLTMDDYLHTQLIWSLTKSSDIRGTMQRFMDYYLVNRASDSTEDTATPNYSFVRAHDSEVQTVIAQIISDLYPNSGSGLIPTQEEMDAAFKVYNADMQSADKKYTQYNIPSAYAMLLTNKDTVPRVYYGDLYTDNGQYMATQSPYFDAIDNLLKSRIKYVAGGQSMAVDNHDILTSVRYGQDALTAEDSGSSATRTQGIGVIVSNNASLKLTTNDQVVLHMGAAHKNQAFRAALLTTLNGLISYQSDDGAPVKYTDANGDLIFNASDIFGVQNSQVSGYLAVWVPVGASSDQDARTQADDEASTDGKVLHSNAALDSQVIYEGFSNFQATPTTHDEYTNVVIAKNADTFKDWGITSFQLAPQYRSSTDQSFLDSIIQNGYAFTDRYDLGFDTPTKYGTVDDLRDAIKALHADGLQAIADWVPDQIYNLQDAQVVTVDRTNSYGQEDDDSDMQNDLYVSQTKGGGKYQEQFGGAFLGTLQNLYPDLFTDKQLSTGLAIDPSQKITEWSAKYFNGSNIQGRGAYYVLRDNNDQYFRVTSNDQDEDFLPKQLTNQISETGFIKDDQGMTYYSTSGYEAKNSFIQDDNGNYYYFDNSGHMVTGQQTINNHVYFFLPNGVELQNVFLQDADGNTYYYNDKGRRATNTYITDQNNNSYRFDENGIMLSNQLAVIDGHTQFFKTSGIQVKNAFIKDNDGNLRYFESGNGNMVTNEFKQLPSGEWAYLANDGIAVKGLQTIDGRQLYFDNDGQQNKDIFYTDENGQRLYFNGTTGDLVKNDFIYSSSSPYADIPNSENNSYSGNPNHWYYADDQGHIVTGFQTINGHLQYFDKISGQMQVDQFAREDNGNWVYLNENGEAVQGLTLINGKLNFFNHDFTQVKNNFATDPKTGISYYFNGTSGKIVENDYFTNNGTDWYHADENGQKQTGFQTINGQVQYFDKNGIQLKNGSAYNPQSKQWFYFDANKGNGSVIS</sequence>
<dbReference type="SUPFAM" id="SSF69360">
    <property type="entry name" value="Cell wall binding repeat"/>
    <property type="match status" value="3"/>
</dbReference>
<dbReference type="NCBIfam" id="TIGR04035">
    <property type="entry name" value="glucan_65_rpt"/>
    <property type="match status" value="7"/>
</dbReference>
<dbReference type="RefSeq" id="WP_128686848.1">
    <property type="nucleotide sequence ID" value="NZ_CP029684.2"/>
</dbReference>
<dbReference type="PROSITE" id="PS51170">
    <property type="entry name" value="CW"/>
    <property type="match status" value="2"/>
</dbReference>
<dbReference type="InterPro" id="IPR017853">
    <property type="entry name" value="GH"/>
</dbReference>
<feature type="region of interest" description="Disordered" evidence="12">
    <location>
        <begin position="39"/>
        <end position="105"/>
    </location>
</feature>